<dbReference type="PANTHER" id="PTHR21629">
    <property type="entry name" value="C6 DOMAIN-CONTAINING PROTEIN"/>
    <property type="match status" value="1"/>
</dbReference>
<organism evidence="2 3">
    <name type="scientific">Caenorhabditis nigoni</name>
    <dbReference type="NCBI Taxonomy" id="1611254"/>
    <lineage>
        <taxon>Eukaryota</taxon>
        <taxon>Metazoa</taxon>
        <taxon>Ecdysozoa</taxon>
        <taxon>Nematoda</taxon>
        <taxon>Chromadorea</taxon>
        <taxon>Rhabditida</taxon>
        <taxon>Rhabditina</taxon>
        <taxon>Rhabditomorpha</taxon>
        <taxon>Rhabditoidea</taxon>
        <taxon>Rhabditidae</taxon>
        <taxon>Peloderinae</taxon>
        <taxon>Caenorhabditis</taxon>
    </lineage>
</organism>
<accession>A0A2G5SAP8</accession>
<sequence>MFELILTIFWGLDLGFQATNMYRQILTITLLVSFIVIANQCAATGGTTTPTTTTTATVTTSTASTTTTVATGKTCFSLLMKFSRFSNPFLLFPSRQIPICRHPLTSYIPIESGGKEERIRSGKDICALIYSYCFGSTNASLFAACATCTAAQITITTGNDGDSPPLTDETVDANGCAVITYTCERTPQVVTDVVLITYYADSETPRDVGTENGVGTANVVMNCVNGEWVKDGLVINEVECQIIT</sequence>
<keyword evidence="3" id="KW-1185">Reference proteome</keyword>
<feature type="domain" description="C6" evidence="1">
    <location>
        <begin position="145"/>
        <end position="240"/>
    </location>
</feature>
<dbReference type="SMART" id="SM01048">
    <property type="entry name" value="C6"/>
    <property type="match status" value="1"/>
</dbReference>
<dbReference type="AlphaFoldDB" id="A0A2G5SAP8"/>
<dbReference type="OrthoDB" id="5857129at2759"/>
<comment type="caution">
    <text evidence="2">The sequence shown here is derived from an EMBL/GenBank/DDBJ whole genome shotgun (WGS) entry which is preliminary data.</text>
</comment>
<protein>
    <recommendedName>
        <fullName evidence="1">C6 domain-containing protein</fullName>
    </recommendedName>
</protein>
<dbReference type="STRING" id="1611254.A0A2G5SAP8"/>
<evidence type="ECO:0000259" key="1">
    <source>
        <dbReference type="SMART" id="SM01048"/>
    </source>
</evidence>
<gene>
    <name evidence="2" type="ORF">B9Z55_028625</name>
</gene>
<proteinExistence type="predicted"/>
<dbReference type="PANTHER" id="PTHR21629:SF10">
    <property type="entry name" value="C6 DOMAIN-CONTAINING PROTEIN"/>
    <property type="match status" value="1"/>
</dbReference>
<dbReference type="Proteomes" id="UP000230233">
    <property type="component" value="Unassembled WGS sequence"/>
</dbReference>
<name>A0A2G5SAP8_9PELO</name>
<reference evidence="3" key="1">
    <citation type="submission" date="2017-10" db="EMBL/GenBank/DDBJ databases">
        <title>Rapid genome shrinkage in a self-fertile nematode reveals novel sperm competition proteins.</title>
        <authorList>
            <person name="Yin D."/>
            <person name="Schwarz E.M."/>
            <person name="Thomas C.G."/>
            <person name="Felde R.L."/>
            <person name="Korf I.F."/>
            <person name="Cutter A.D."/>
            <person name="Schartner C.M."/>
            <person name="Ralston E.J."/>
            <person name="Meyer B.J."/>
            <person name="Haag E.S."/>
        </authorList>
    </citation>
    <scope>NUCLEOTIDE SEQUENCE [LARGE SCALE GENOMIC DNA]</scope>
    <source>
        <strain evidence="3">JU1422</strain>
    </source>
</reference>
<dbReference type="Pfam" id="PF01681">
    <property type="entry name" value="C6"/>
    <property type="match status" value="1"/>
</dbReference>
<dbReference type="InterPro" id="IPR002601">
    <property type="entry name" value="C6_domain"/>
</dbReference>
<dbReference type="EMBL" id="PDUG01000027">
    <property type="protein sequence ID" value="PIC12158.1"/>
    <property type="molecule type" value="Genomic_DNA"/>
</dbReference>
<evidence type="ECO:0000313" key="3">
    <source>
        <dbReference type="Proteomes" id="UP000230233"/>
    </source>
</evidence>
<evidence type="ECO:0000313" key="2">
    <source>
        <dbReference type="EMBL" id="PIC12158.1"/>
    </source>
</evidence>